<dbReference type="Gramene" id="LPERR07G14060.1">
    <property type="protein sequence ID" value="LPERR07G14060.1"/>
    <property type="gene ID" value="LPERR07G14060"/>
</dbReference>
<dbReference type="EnsemblPlants" id="LPERR07G14060.1">
    <property type="protein sequence ID" value="LPERR07G14060.1"/>
    <property type="gene ID" value="LPERR07G14060"/>
</dbReference>
<dbReference type="HOGENOM" id="CLU_2486636_0_0_1"/>
<sequence length="87" mass="9647">MKSILRVWSANLMLIVSSNVATPEMLCAGVLFAGLVYAGVPDCTLCRDSNIPENFAEEDHIIMEQQDRAKINQRFIVPSNIILPQEG</sequence>
<dbReference type="Proteomes" id="UP000032180">
    <property type="component" value="Chromosome 7"/>
</dbReference>
<reference evidence="2" key="2">
    <citation type="submission" date="2013-12" db="EMBL/GenBank/DDBJ databases">
        <authorList>
            <person name="Yu Y."/>
            <person name="Lee S."/>
            <person name="de Baynast K."/>
            <person name="Wissotski M."/>
            <person name="Liu L."/>
            <person name="Talag J."/>
            <person name="Goicoechea J."/>
            <person name="Angelova A."/>
            <person name="Jetty R."/>
            <person name="Kudrna D."/>
            <person name="Golser W."/>
            <person name="Rivera L."/>
            <person name="Zhang J."/>
            <person name="Wing R."/>
        </authorList>
    </citation>
    <scope>NUCLEOTIDE SEQUENCE</scope>
</reference>
<reference evidence="1 2" key="1">
    <citation type="submission" date="2012-08" db="EMBL/GenBank/DDBJ databases">
        <title>Oryza genome evolution.</title>
        <authorList>
            <person name="Wing R.A."/>
        </authorList>
    </citation>
    <scope>NUCLEOTIDE SEQUENCE</scope>
</reference>
<reference evidence="1" key="3">
    <citation type="submission" date="2015-04" db="UniProtKB">
        <authorList>
            <consortium name="EnsemblPlants"/>
        </authorList>
    </citation>
    <scope>IDENTIFICATION</scope>
</reference>
<organism evidence="1 2">
    <name type="scientific">Leersia perrieri</name>
    <dbReference type="NCBI Taxonomy" id="77586"/>
    <lineage>
        <taxon>Eukaryota</taxon>
        <taxon>Viridiplantae</taxon>
        <taxon>Streptophyta</taxon>
        <taxon>Embryophyta</taxon>
        <taxon>Tracheophyta</taxon>
        <taxon>Spermatophyta</taxon>
        <taxon>Magnoliopsida</taxon>
        <taxon>Liliopsida</taxon>
        <taxon>Poales</taxon>
        <taxon>Poaceae</taxon>
        <taxon>BOP clade</taxon>
        <taxon>Oryzoideae</taxon>
        <taxon>Oryzeae</taxon>
        <taxon>Oryzinae</taxon>
        <taxon>Leersia</taxon>
    </lineage>
</organism>
<proteinExistence type="predicted"/>
<dbReference type="AlphaFoldDB" id="A0A0D9WZL2"/>
<evidence type="ECO:0000313" key="1">
    <source>
        <dbReference type="EnsemblPlants" id="LPERR07G14060.1"/>
    </source>
</evidence>
<name>A0A0D9WZL2_9ORYZ</name>
<keyword evidence="2" id="KW-1185">Reference proteome</keyword>
<evidence type="ECO:0000313" key="2">
    <source>
        <dbReference type="Proteomes" id="UP000032180"/>
    </source>
</evidence>
<accession>A0A0D9WZL2</accession>
<protein>
    <submittedName>
        <fullName evidence="1">Uncharacterized protein</fullName>
    </submittedName>
</protein>